<proteinExistence type="predicted"/>
<name>A0AC35UDV5_9BILA</name>
<dbReference type="WBParaSite" id="RSKR_0001035800.1">
    <property type="protein sequence ID" value="RSKR_0001035800.1"/>
    <property type="gene ID" value="RSKR_0001035800"/>
</dbReference>
<protein>
    <submittedName>
        <fullName evidence="2">Biogenesis of lysosome-related organelles complex 1 subunit 5</fullName>
    </submittedName>
</protein>
<evidence type="ECO:0000313" key="1">
    <source>
        <dbReference type="Proteomes" id="UP000095286"/>
    </source>
</evidence>
<reference evidence="2" key="1">
    <citation type="submission" date="2016-11" db="UniProtKB">
        <authorList>
            <consortium name="WormBaseParasite"/>
        </authorList>
    </citation>
    <scope>IDENTIFICATION</scope>
    <source>
        <strain evidence="2">KR3021</strain>
    </source>
</reference>
<dbReference type="Proteomes" id="UP000095286">
    <property type="component" value="Unplaced"/>
</dbReference>
<evidence type="ECO:0000313" key="2">
    <source>
        <dbReference type="WBParaSite" id="RSKR_0001035800.1"/>
    </source>
</evidence>
<sequence>MLAHHDLDSGEVNELLGQVMDNERTLRALRDEVTDLRNVYFGVNRTYATYDKLIVAYEKKVADQLENQKKHLDKTCQNLDKEIDDVWHKIKESEEQVHKLENLVKERNPFFVDPKENKKFKRMKMDINDNV</sequence>
<accession>A0AC35UDV5</accession>
<organism evidence="1 2">
    <name type="scientific">Rhabditophanes sp. KR3021</name>
    <dbReference type="NCBI Taxonomy" id="114890"/>
    <lineage>
        <taxon>Eukaryota</taxon>
        <taxon>Metazoa</taxon>
        <taxon>Ecdysozoa</taxon>
        <taxon>Nematoda</taxon>
        <taxon>Chromadorea</taxon>
        <taxon>Rhabditida</taxon>
        <taxon>Tylenchina</taxon>
        <taxon>Panagrolaimomorpha</taxon>
        <taxon>Strongyloidoidea</taxon>
        <taxon>Alloionematidae</taxon>
        <taxon>Rhabditophanes</taxon>
    </lineage>
</organism>